<dbReference type="EMBL" id="SOEF01000026">
    <property type="protein sequence ID" value="TDX41762.1"/>
    <property type="molecule type" value="Genomic_DNA"/>
</dbReference>
<protein>
    <recommendedName>
        <fullName evidence="3">DUF374 domain-containing protein</fullName>
    </recommendedName>
</protein>
<accession>A0A4R8G8Y5</accession>
<dbReference type="Proteomes" id="UP000295472">
    <property type="component" value="Unassembled WGS sequence"/>
</dbReference>
<proteinExistence type="predicted"/>
<name>A0A4R8G8Y5_9FIRM</name>
<reference evidence="1 2" key="1">
    <citation type="submission" date="2019-03" db="EMBL/GenBank/DDBJ databases">
        <title>Subsurface microbial communities from deep shales in Ohio and West Virginia, USA.</title>
        <authorList>
            <person name="Wrighton K."/>
        </authorList>
    </citation>
    <scope>NUCLEOTIDE SEQUENCE [LARGE SCALE GENOMIC DNA]</scope>
    <source>
        <strain evidence="1 2">DSMZ 11287</strain>
    </source>
</reference>
<dbReference type="AlphaFoldDB" id="A0A4R8G8Y5"/>
<organism evidence="1 2">
    <name type="scientific">Halanaerobium congolense</name>
    <dbReference type="NCBI Taxonomy" id="54121"/>
    <lineage>
        <taxon>Bacteria</taxon>
        <taxon>Bacillati</taxon>
        <taxon>Bacillota</taxon>
        <taxon>Clostridia</taxon>
        <taxon>Halanaerobiales</taxon>
        <taxon>Halanaerobiaceae</taxon>
        <taxon>Halanaerobium</taxon>
    </lineage>
</organism>
<evidence type="ECO:0008006" key="3">
    <source>
        <dbReference type="Google" id="ProtNLM"/>
    </source>
</evidence>
<dbReference type="GeneID" id="57013358"/>
<comment type="caution">
    <text evidence="1">The sequence shown here is derived from an EMBL/GenBank/DDBJ whole genome shotgun (WGS) entry which is preliminary data.</text>
</comment>
<sequence>MEILNQIKEKIISAILYYYIDFVYKTSKIERYGNLEYLESEYPDKFILFIWHGDSFCYYPFLKQKRLNVVTTKNKRGGVITRISHYFGYDVLRLPDLAADGNYIFQLKNKINKANNANLVLSVDGPEGPEHEIKDFAMIMALFSKRKILPLTIDVKNSVKLTSRWDNLKIPLPFNKIIINVNDYFIVEKQDRKENFISLKKEIRKIMES</sequence>
<evidence type="ECO:0000313" key="2">
    <source>
        <dbReference type="Proteomes" id="UP000295472"/>
    </source>
</evidence>
<gene>
    <name evidence="1" type="ORF">C7954_12618</name>
</gene>
<evidence type="ECO:0000313" key="1">
    <source>
        <dbReference type="EMBL" id="TDX41762.1"/>
    </source>
</evidence>
<dbReference type="RefSeq" id="WP_134059842.1">
    <property type="nucleotide sequence ID" value="NZ_SOEF01000026.1"/>
</dbReference>